<evidence type="ECO:0000256" key="1">
    <source>
        <dbReference type="ARBA" id="ARBA00010835"/>
    </source>
</evidence>
<reference evidence="8 9" key="1">
    <citation type="journal article" date="2016" name="Environ. Microbiol.">
        <title>Genomic resolution of a cold subsurface aquifer community provides metabolic insights for novel microbes adapted to high CO concentrations.</title>
        <authorList>
            <person name="Probst A.J."/>
            <person name="Castelle C.J."/>
            <person name="Singh A."/>
            <person name="Brown C.T."/>
            <person name="Anantharaman K."/>
            <person name="Sharon I."/>
            <person name="Hug L.A."/>
            <person name="Burstein D."/>
            <person name="Emerson J.B."/>
            <person name="Thomas B.C."/>
            <person name="Banfield J.F."/>
        </authorList>
    </citation>
    <scope>NUCLEOTIDE SEQUENCE [LARGE SCALE GENOMIC DNA]</scope>
    <source>
        <strain evidence="8">CG1_02_37_44</strain>
    </source>
</reference>
<name>A0A1J4T3C4_9BACT</name>
<protein>
    <recommendedName>
        <fullName evidence="4 5">Peptide chain release factor 2</fullName>
        <shortName evidence="4">RF-2</shortName>
    </recommendedName>
</protein>
<dbReference type="InterPro" id="IPR045853">
    <property type="entry name" value="Pep_chain_release_fac_I_sf"/>
</dbReference>
<dbReference type="PANTHER" id="PTHR43116:SF3">
    <property type="entry name" value="CLASS I PEPTIDE CHAIN RELEASE FACTOR"/>
    <property type="match status" value="1"/>
</dbReference>
<dbReference type="FunFam" id="3.30.160.20:FF:000004">
    <property type="entry name" value="Peptide chain release factor 1"/>
    <property type="match status" value="1"/>
</dbReference>
<dbReference type="InterPro" id="IPR005139">
    <property type="entry name" value="PCRF"/>
</dbReference>
<evidence type="ECO:0000256" key="6">
    <source>
        <dbReference type="SAM" id="Coils"/>
    </source>
</evidence>
<dbReference type="Proteomes" id="UP000183192">
    <property type="component" value="Unassembled WGS sequence"/>
</dbReference>
<evidence type="ECO:0000256" key="2">
    <source>
        <dbReference type="ARBA" id="ARBA00022481"/>
    </source>
</evidence>
<dbReference type="NCBIfam" id="TIGR00020">
    <property type="entry name" value="prfB"/>
    <property type="match status" value="1"/>
</dbReference>
<dbReference type="Gene3D" id="3.30.70.1660">
    <property type="match status" value="1"/>
</dbReference>
<dbReference type="STRING" id="1805146.AUJ27_03990"/>
<dbReference type="InterPro" id="IPR004374">
    <property type="entry name" value="PrfB"/>
</dbReference>
<proteinExistence type="inferred from homology"/>
<dbReference type="GO" id="GO:0016149">
    <property type="term" value="F:translation release factor activity, codon specific"/>
    <property type="evidence" value="ECO:0007669"/>
    <property type="project" value="UniProtKB-UniRule"/>
</dbReference>
<feature type="domain" description="Prokaryotic-type class I peptide chain release factors" evidence="7">
    <location>
        <begin position="242"/>
        <end position="258"/>
    </location>
</feature>
<evidence type="ECO:0000256" key="4">
    <source>
        <dbReference type="HAMAP-Rule" id="MF_00094"/>
    </source>
</evidence>
<organism evidence="8 9">
    <name type="scientific">Candidatus Falkowbacteria bacterium CG1_02_37_44</name>
    <dbReference type="NCBI Taxonomy" id="1805146"/>
    <lineage>
        <taxon>Bacteria</taxon>
        <taxon>Candidatus Falkowiibacteriota</taxon>
    </lineage>
</organism>
<dbReference type="SMART" id="SM00937">
    <property type="entry name" value="PCRF"/>
    <property type="match status" value="1"/>
</dbReference>
<gene>
    <name evidence="4" type="primary">prfB</name>
    <name evidence="8" type="ORF">AUJ27_03990</name>
</gene>
<comment type="PTM">
    <text evidence="4">Methylated by PrmC. Methylation increases the termination efficiency of RF2.</text>
</comment>
<dbReference type="Pfam" id="PF03462">
    <property type="entry name" value="PCRF"/>
    <property type="match status" value="1"/>
</dbReference>
<dbReference type="Gene3D" id="1.20.58.410">
    <property type="entry name" value="Release factor"/>
    <property type="match status" value="1"/>
</dbReference>
<keyword evidence="4" id="KW-0963">Cytoplasm</keyword>
<comment type="caution">
    <text evidence="8">The sequence shown here is derived from an EMBL/GenBank/DDBJ whole genome shotgun (WGS) entry which is preliminary data.</text>
</comment>
<feature type="coiled-coil region" evidence="6">
    <location>
        <begin position="60"/>
        <end position="113"/>
    </location>
</feature>
<dbReference type="Gene3D" id="3.30.160.20">
    <property type="match status" value="1"/>
</dbReference>
<evidence type="ECO:0000256" key="5">
    <source>
        <dbReference type="NCBIfam" id="TIGR00020"/>
    </source>
</evidence>
<dbReference type="EMBL" id="MNUU01000075">
    <property type="protein sequence ID" value="OIO06556.1"/>
    <property type="molecule type" value="Genomic_DNA"/>
</dbReference>
<dbReference type="PROSITE" id="PS00745">
    <property type="entry name" value="RF_PROK_I"/>
    <property type="match status" value="1"/>
</dbReference>
<evidence type="ECO:0000259" key="7">
    <source>
        <dbReference type="PROSITE" id="PS00745"/>
    </source>
</evidence>
<sequence>MENLLKDIEILRERLQKTWGLLDIDRQKAKIKSQKTKLNDPDFWQNREEAVKINKDLSEREGEVNKWEELKKEIKDLEELVAVGQKEKDISIAEDARKKYEELLAEYEKLEFIVLFSSPYDNSSAILSIHAGTGGVDAQDWAQILERMFLRFAEKKGWPTEIIHRSVGQEAGIKSITIRISGRWAYGYLKGESGVHRLVRISPFDAEAMRHTSFALVEVIPELPEAEAVEIKNEDLRIDVFRSSGPGGQSVNTTDSAVRIVHKPTNISVACQSERSQHQNKETALKILKAKLYKMQIEAKEDKAKKLRGEAQKAEWGKQIRSYVMQPYKMVKDHRTNYETPEIEKVLDGDLDGLAEAYLRKLKSR</sequence>
<accession>A0A1J4T3C4</accession>
<keyword evidence="3 4" id="KW-0648">Protein biosynthesis</keyword>
<dbReference type="SUPFAM" id="SSF75620">
    <property type="entry name" value="Release factor"/>
    <property type="match status" value="1"/>
</dbReference>
<dbReference type="AlphaFoldDB" id="A0A1J4T3C4"/>
<evidence type="ECO:0000313" key="9">
    <source>
        <dbReference type="Proteomes" id="UP000183192"/>
    </source>
</evidence>
<dbReference type="Pfam" id="PF00472">
    <property type="entry name" value="RF-1"/>
    <property type="match status" value="1"/>
</dbReference>
<feature type="modified residue" description="N5-methylglutamine" evidence="4">
    <location>
        <position position="249"/>
    </location>
</feature>
<dbReference type="GO" id="GO:0005737">
    <property type="term" value="C:cytoplasm"/>
    <property type="evidence" value="ECO:0007669"/>
    <property type="project" value="UniProtKB-SubCell"/>
</dbReference>
<dbReference type="HAMAP" id="MF_00094">
    <property type="entry name" value="Rel_fac_2"/>
    <property type="match status" value="1"/>
</dbReference>
<comment type="function">
    <text evidence="4">Peptide chain release factor 2 directs the termination of translation in response to the peptide chain termination codons UGA and UAA.</text>
</comment>
<evidence type="ECO:0000313" key="8">
    <source>
        <dbReference type="EMBL" id="OIO06556.1"/>
    </source>
</evidence>
<comment type="subcellular location">
    <subcellularLocation>
        <location evidence="4">Cytoplasm</location>
    </subcellularLocation>
</comment>
<keyword evidence="2 4" id="KW-0488">Methylation</keyword>
<dbReference type="PANTHER" id="PTHR43116">
    <property type="entry name" value="PEPTIDE CHAIN RELEASE FACTOR 2"/>
    <property type="match status" value="1"/>
</dbReference>
<comment type="similarity">
    <text evidence="1 4">Belongs to the prokaryotic/mitochondrial release factor family.</text>
</comment>
<keyword evidence="6" id="KW-0175">Coiled coil</keyword>
<dbReference type="InterPro" id="IPR000352">
    <property type="entry name" value="Pep_chain_release_fac_I"/>
</dbReference>
<evidence type="ECO:0000256" key="3">
    <source>
        <dbReference type="ARBA" id="ARBA00022917"/>
    </source>
</evidence>
<feature type="coiled-coil region" evidence="6">
    <location>
        <begin position="290"/>
        <end position="317"/>
    </location>
</feature>